<evidence type="ECO:0000313" key="2">
    <source>
        <dbReference type="EMBL" id="BAT10187.1"/>
    </source>
</evidence>
<dbReference type="InParanoid" id="A0A0P0XSC3"/>
<dbReference type="AlphaFoldDB" id="A0A0P0XSC3"/>
<gene>
    <name evidence="2" type="ordered locus">Os10g0190700</name>
    <name evidence="2" type="ORF">OSNPB_100190700</name>
</gene>
<reference evidence="2 3" key="3">
    <citation type="journal article" date="2013" name="Rice">
        <title>Improvement of the Oryza sativa Nipponbare reference genome using next generation sequence and optical map data.</title>
        <authorList>
            <person name="Kawahara Y."/>
            <person name="de la Bastide M."/>
            <person name="Hamilton J.P."/>
            <person name="Kanamori H."/>
            <person name="McCombie W.R."/>
            <person name="Ouyang S."/>
            <person name="Schwartz D.C."/>
            <person name="Tanaka T."/>
            <person name="Wu J."/>
            <person name="Zhou S."/>
            <person name="Childs K.L."/>
            <person name="Davidson R.M."/>
            <person name="Lin H."/>
            <person name="Quesada-Ocampo L."/>
            <person name="Vaillancourt B."/>
            <person name="Sakai H."/>
            <person name="Lee S.S."/>
            <person name="Kim J."/>
            <person name="Numa H."/>
            <person name="Itoh T."/>
            <person name="Buell C.R."/>
            <person name="Matsumoto T."/>
        </authorList>
    </citation>
    <scope>NUCLEOTIDE SEQUENCE [LARGE SCALE GENOMIC DNA]</scope>
    <source>
        <strain evidence="3">cv. Nipponbare</strain>
    </source>
</reference>
<protein>
    <submittedName>
        <fullName evidence="2">Os10g0190700 protein</fullName>
    </submittedName>
</protein>
<organism evidence="2 3">
    <name type="scientific">Oryza sativa subsp. japonica</name>
    <name type="common">Rice</name>
    <dbReference type="NCBI Taxonomy" id="39947"/>
    <lineage>
        <taxon>Eukaryota</taxon>
        <taxon>Viridiplantae</taxon>
        <taxon>Streptophyta</taxon>
        <taxon>Embryophyta</taxon>
        <taxon>Tracheophyta</taxon>
        <taxon>Spermatophyta</taxon>
        <taxon>Magnoliopsida</taxon>
        <taxon>Liliopsida</taxon>
        <taxon>Poales</taxon>
        <taxon>Poaceae</taxon>
        <taxon>BOP clade</taxon>
        <taxon>Oryzoideae</taxon>
        <taxon>Oryzeae</taxon>
        <taxon>Oryzinae</taxon>
        <taxon>Oryza</taxon>
        <taxon>Oryza sativa</taxon>
    </lineage>
</organism>
<reference evidence="2 3" key="2">
    <citation type="journal article" date="2013" name="Plant Cell Physiol.">
        <title>Rice Annotation Project Database (RAP-DB): an integrative and interactive database for rice genomics.</title>
        <authorList>
            <person name="Sakai H."/>
            <person name="Lee S.S."/>
            <person name="Tanaka T."/>
            <person name="Numa H."/>
            <person name="Kim J."/>
            <person name="Kawahara Y."/>
            <person name="Wakimoto H."/>
            <person name="Yang C.C."/>
            <person name="Iwamoto M."/>
            <person name="Abe T."/>
            <person name="Yamada Y."/>
            <person name="Muto A."/>
            <person name="Inokuchi H."/>
            <person name="Ikemura T."/>
            <person name="Matsumoto T."/>
            <person name="Sasaki T."/>
            <person name="Itoh T."/>
        </authorList>
    </citation>
    <scope>NUCLEOTIDE SEQUENCE [LARGE SCALE GENOMIC DNA]</scope>
    <source>
        <strain evidence="3">cv. Nipponbare</strain>
    </source>
</reference>
<accession>A0A0P0XSC3</accession>
<sequence length="113" mass="12787">MDRRARIHPSGPKGCHLEHGQDAGDIGCRDKHPPEIIRRDEMAHAVNGGITPHRDKEHCGLQWRLKVLAVTRARAVVVIPPECHLSELYYLMLPLTAPLSSEQKMERRGEREG</sequence>
<reference evidence="3" key="1">
    <citation type="journal article" date="2005" name="Nature">
        <title>The map-based sequence of the rice genome.</title>
        <authorList>
            <consortium name="International rice genome sequencing project (IRGSP)"/>
            <person name="Matsumoto T."/>
            <person name="Wu J."/>
            <person name="Kanamori H."/>
            <person name="Katayose Y."/>
            <person name="Fujisawa M."/>
            <person name="Namiki N."/>
            <person name="Mizuno H."/>
            <person name="Yamamoto K."/>
            <person name="Antonio B.A."/>
            <person name="Baba T."/>
            <person name="Sakata K."/>
            <person name="Nagamura Y."/>
            <person name="Aoki H."/>
            <person name="Arikawa K."/>
            <person name="Arita K."/>
            <person name="Bito T."/>
            <person name="Chiden Y."/>
            <person name="Fujitsuka N."/>
            <person name="Fukunaka R."/>
            <person name="Hamada M."/>
            <person name="Harada C."/>
            <person name="Hayashi A."/>
            <person name="Hijishita S."/>
            <person name="Honda M."/>
            <person name="Hosokawa S."/>
            <person name="Ichikawa Y."/>
            <person name="Idonuma A."/>
            <person name="Iijima M."/>
            <person name="Ikeda M."/>
            <person name="Ikeno M."/>
            <person name="Ito K."/>
            <person name="Ito S."/>
            <person name="Ito T."/>
            <person name="Ito Y."/>
            <person name="Ito Y."/>
            <person name="Iwabuchi A."/>
            <person name="Kamiya K."/>
            <person name="Karasawa W."/>
            <person name="Kurita K."/>
            <person name="Katagiri S."/>
            <person name="Kikuta A."/>
            <person name="Kobayashi H."/>
            <person name="Kobayashi N."/>
            <person name="Machita K."/>
            <person name="Maehara T."/>
            <person name="Masukawa M."/>
            <person name="Mizubayashi T."/>
            <person name="Mukai Y."/>
            <person name="Nagasaki H."/>
            <person name="Nagata Y."/>
            <person name="Naito S."/>
            <person name="Nakashima M."/>
            <person name="Nakama Y."/>
            <person name="Nakamichi Y."/>
            <person name="Nakamura M."/>
            <person name="Meguro A."/>
            <person name="Negishi M."/>
            <person name="Ohta I."/>
            <person name="Ohta T."/>
            <person name="Okamoto M."/>
            <person name="Ono N."/>
            <person name="Saji S."/>
            <person name="Sakaguchi M."/>
            <person name="Sakai K."/>
            <person name="Shibata M."/>
            <person name="Shimokawa T."/>
            <person name="Song J."/>
            <person name="Takazaki Y."/>
            <person name="Terasawa K."/>
            <person name="Tsugane M."/>
            <person name="Tsuji K."/>
            <person name="Ueda S."/>
            <person name="Waki K."/>
            <person name="Yamagata H."/>
            <person name="Yamamoto M."/>
            <person name="Yamamoto S."/>
            <person name="Yamane H."/>
            <person name="Yoshiki S."/>
            <person name="Yoshihara R."/>
            <person name="Yukawa K."/>
            <person name="Zhong H."/>
            <person name="Yano M."/>
            <person name="Yuan Q."/>
            <person name="Ouyang S."/>
            <person name="Liu J."/>
            <person name="Jones K.M."/>
            <person name="Gansberger K."/>
            <person name="Moffat K."/>
            <person name="Hill J."/>
            <person name="Bera J."/>
            <person name="Fadrosh D."/>
            <person name="Jin S."/>
            <person name="Johri S."/>
            <person name="Kim M."/>
            <person name="Overton L."/>
            <person name="Reardon M."/>
            <person name="Tsitrin T."/>
            <person name="Vuong H."/>
            <person name="Weaver B."/>
            <person name="Ciecko A."/>
            <person name="Tallon L."/>
            <person name="Jackson J."/>
            <person name="Pai G."/>
            <person name="Aken S.V."/>
            <person name="Utterback T."/>
            <person name="Reidmuller S."/>
            <person name="Feldblyum T."/>
            <person name="Hsiao J."/>
            <person name="Zismann V."/>
            <person name="Iobst S."/>
            <person name="de Vazeille A.R."/>
            <person name="Buell C.R."/>
            <person name="Ying K."/>
            <person name="Li Y."/>
            <person name="Lu T."/>
            <person name="Huang Y."/>
            <person name="Zhao Q."/>
            <person name="Feng Q."/>
            <person name="Zhang L."/>
            <person name="Zhu J."/>
            <person name="Weng Q."/>
            <person name="Mu J."/>
            <person name="Lu Y."/>
            <person name="Fan D."/>
            <person name="Liu Y."/>
            <person name="Guan J."/>
            <person name="Zhang Y."/>
            <person name="Yu S."/>
            <person name="Liu X."/>
            <person name="Zhang Y."/>
            <person name="Hong G."/>
            <person name="Han B."/>
            <person name="Choisne N."/>
            <person name="Demange N."/>
            <person name="Orjeda G."/>
            <person name="Samain S."/>
            <person name="Cattolico L."/>
            <person name="Pelletier E."/>
            <person name="Couloux A."/>
            <person name="Segurens B."/>
            <person name="Wincker P."/>
            <person name="D'Hont A."/>
            <person name="Scarpelli C."/>
            <person name="Weissenbach J."/>
            <person name="Salanoubat M."/>
            <person name="Quetier F."/>
            <person name="Yu Y."/>
            <person name="Kim H.R."/>
            <person name="Rambo T."/>
            <person name="Currie J."/>
            <person name="Collura K."/>
            <person name="Luo M."/>
            <person name="Yang T."/>
            <person name="Ammiraju J.S.S."/>
            <person name="Engler F."/>
            <person name="Soderlund C."/>
            <person name="Wing R.A."/>
            <person name="Palmer L.E."/>
            <person name="de la Bastide M."/>
            <person name="Spiegel L."/>
            <person name="Nascimento L."/>
            <person name="Zutavern T."/>
            <person name="O'Shaughnessy A."/>
            <person name="Dike S."/>
            <person name="Dedhia N."/>
            <person name="Preston R."/>
            <person name="Balija V."/>
            <person name="McCombie W.R."/>
            <person name="Chow T."/>
            <person name="Chen H."/>
            <person name="Chung M."/>
            <person name="Chen C."/>
            <person name="Shaw J."/>
            <person name="Wu H."/>
            <person name="Hsiao K."/>
            <person name="Chao Y."/>
            <person name="Chu M."/>
            <person name="Cheng C."/>
            <person name="Hour A."/>
            <person name="Lee P."/>
            <person name="Lin S."/>
            <person name="Lin Y."/>
            <person name="Liou J."/>
            <person name="Liu S."/>
            <person name="Hsing Y."/>
            <person name="Raghuvanshi S."/>
            <person name="Mohanty A."/>
            <person name="Bharti A.K."/>
            <person name="Gaur A."/>
            <person name="Gupta V."/>
            <person name="Kumar D."/>
            <person name="Ravi V."/>
            <person name="Vij S."/>
            <person name="Kapur A."/>
            <person name="Khurana P."/>
            <person name="Khurana P."/>
            <person name="Khurana J.P."/>
            <person name="Tyagi A.K."/>
            <person name="Gaikwad K."/>
            <person name="Singh A."/>
            <person name="Dalal V."/>
            <person name="Srivastava S."/>
            <person name="Dixit A."/>
            <person name="Pal A.K."/>
            <person name="Ghazi I.A."/>
            <person name="Yadav M."/>
            <person name="Pandit A."/>
            <person name="Bhargava A."/>
            <person name="Sureshbabu K."/>
            <person name="Batra K."/>
            <person name="Sharma T.R."/>
            <person name="Mohapatra T."/>
            <person name="Singh N.K."/>
            <person name="Messing J."/>
            <person name="Nelson A.B."/>
            <person name="Fuks G."/>
            <person name="Kavchok S."/>
            <person name="Keizer G."/>
            <person name="Linton E."/>
            <person name="Llaca V."/>
            <person name="Song R."/>
            <person name="Tanyolac B."/>
            <person name="Young S."/>
            <person name="Ho-Il K."/>
            <person name="Hahn J.H."/>
            <person name="Sangsakoo G."/>
            <person name="Vanavichit A."/>
            <person name="de Mattos Luiz.A.T."/>
            <person name="Zimmer P.D."/>
            <person name="Malone G."/>
            <person name="Dellagostin O."/>
            <person name="de Oliveira A.C."/>
            <person name="Bevan M."/>
            <person name="Bancroft I."/>
            <person name="Minx P."/>
            <person name="Cordum H."/>
            <person name="Wilson R."/>
            <person name="Cheng Z."/>
            <person name="Jin W."/>
            <person name="Jiang J."/>
            <person name="Leong S.A."/>
            <person name="Iwama H."/>
            <person name="Gojobori T."/>
            <person name="Itoh T."/>
            <person name="Niimura Y."/>
            <person name="Fujii Y."/>
            <person name="Habara T."/>
            <person name="Sakai H."/>
            <person name="Sato Y."/>
            <person name="Wilson G."/>
            <person name="Kumar K."/>
            <person name="McCouch S."/>
            <person name="Juretic N."/>
            <person name="Hoen D."/>
            <person name="Wright S."/>
            <person name="Bruskiewich R."/>
            <person name="Bureau T."/>
            <person name="Miyao A."/>
            <person name="Hirochika H."/>
            <person name="Nishikawa T."/>
            <person name="Kadowaki K."/>
            <person name="Sugiura M."/>
            <person name="Burr B."/>
            <person name="Sasaki T."/>
        </authorList>
    </citation>
    <scope>NUCLEOTIDE SEQUENCE [LARGE SCALE GENOMIC DNA]</scope>
    <source>
        <strain evidence="3">cv. Nipponbare</strain>
    </source>
</reference>
<name>A0A0P0XSC3_ORYSJ</name>
<dbReference type="PaxDb" id="39947-A0A0P0XSC3"/>
<evidence type="ECO:0000256" key="1">
    <source>
        <dbReference type="SAM" id="MobiDB-lite"/>
    </source>
</evidence>
<keyword evidence="3" id="KW-1185">Reference proteome</keyword>
<proteinExistence type="predicted"/>
<feature type="region of interest" description="Disordered" evidence="1">
    <location>
        <begin position="1"/>
        <end position="31"/>
    </location>
</feature>
<dbReference type="Proteomes" id="UP000059680">
    <property type="component" value="Chromosome 10"/>
</dbReference>
<evidence type="ECO:0000313" key="3">
    <source>
        <dbReference type="Proteomes" id="UP000059680"/>
    </source>
</evidence>
<feature type="compositionally biased region" description="Basic and acidic residues" evidence="1">
    <location>
        <begin position="15"/>
        <end position="31"/>
    </location>
</feature>
<dbReference type="EMBL" id="AP014966">
    <property type="protein sequence ID" value="BAT10187.1"/>
    <property type="molecule type" value="Genomic_DNA"/>
</dbReference>